<dbReference type="EMBL" id="LT853701">
    <property type="protein sequence ID" value="SMQ54732.1"/>
    <property type="molecule type" value="Genomic_DNA"/>
</dbReference>
<reference evidence="2 3" key="1">
    <citation type="submission" date="2016-06" db="EMBL/GenBank/DDBJ databases">
        <authorList>
            <person name="Kjaerup R.B."/>
            <person name="Dalgaard T.S."/>
            <person name="Juul-Madsen H.R."/>
        </authorList>
    </citation>
    <scope>NUCLEOTIDE SEQUENCE [LARGE SCALE GENOMIC DNA]</scope>
</reference>
<dbReference type="AlphaFoldDB" id="A0A1X7S4X9"/>
<organism evidence="2 3">
    <name type="scientific">Zymoseptoria tritici (strain ST99CH_3D7)</name>
    <dbReference type="NCBI Taxonomy" id="1276538"/>
    <lineage>
        <taxon>Eukaryota</taxon>
        <taxon>Fungi</taxon>
        <taxon>Dikarya</taxon>
        <taxon>Ascomycota</taxon>
        <taxon>Pezizomycotina</taxon>
        <taxon>Dothideomycetes</taxon>
        <taxon>Dothideomycetidae</taxon>
        <taxon>Mycosphaerellales</taxon>
        <taxon>Mycosphaerellaceae</taxon>
        <taxon>Zymoseptoria</taxon>
    </lineage>
</organism>
<gene>
    <name evidence="2" type="ORF">ZT3D7_G9887</name>
</gene>
<sequence>MRQATLRAHTAYTRPITGTSSDYSKRTLTVLQSTRQSDPQIQLLKPCISRTFSEISRTSSLASFLHVHHVIRDAAMTEGLNLDTGSLTATMDAPGSENVDPDRTRAVQTIGT</sequence>
<feature type="region of interest" description="Disordered" evidence="1">
    <location>
        <begin position="1"/>
        <end position="21"/>
    </location>
</feature>
<keyword evidence="3" id="KW-1185">Reference proteome</keyword>
<evidence type="ECO:0000256" key="1">
    <source>
        <dbReference type="SAM" id="MobiDB-lite"/>
    </source>
</evidence>
<proteinExistence type="predicted"/>
<evidence type="ECO:0000313" key="2">
    <source>
        <dbReference type="EMBL" id="SMQ54732.1"/>
    </source>
</evidence>
<evidence type="ECO:0000313" key="3">
    <source>
        <dbReference type="Proteomes" id="UP000215127"/>
    </source>
</evidence>
<protein>
    <submittedName>
        <fullName evidence="2">Uncharacterized protein</fullName>
    </submittedName>
</protein>
<feature type="region of interest" description="Disordered" evidence="1">
    <location>
        <begin position="84"/>
        <end position="112"/>
    </location>
</feature>
<name>A0A1X7S4X9_ZYMT9</name>
<dbReference type="Proteomes" id="UP000215127">
    <property type="component" value="Chromosome 10"/>
</dbReference>
<accession>A0A1X7S4X9</accession>